<dbReference type="InterPro" id="IPR026680">
    <property type="entry name" value="CCDC137"/>
</dbReference>
<dbReference type="GO" id="GO:0005634">
    <property type="term" value="C:nucleus"/>
    <property type="evidence" value="ECO:0007669"/>
    <property type="project" value="TreeGrafter"/>
</dbReference>
<dbReference type="AlphaFoldDB" id="A0A914CEY9"/>
<dbReference type="PANTHER" id="PTHR21838">
    <property type="entry name" value="COILED-COIL DOMAIN-CONTAINING PROTEIN 137"/>
    <property type="match status" value="1"/>
</dbReference>
<accession>A0A914CEY9</accession>
<proteinExistence type="predicted"/>
<dbReference type="PANTHER" id="PTHR21838:SF2">
    <property type="entry name" value="COILED-COIL DOMAIN-CONTAINING PROTEIN 137"/>
    <property type="match status" value="1"/>
</dbReference>
<dbReference type="WBParaSite" id="ACRNAN_Path_925.g3565.t1">
    <property type="protein sequence ID" value="ACRNAN_Path_925.g3565.t1"/>
    <property type="gene ID" value="ACRNAN_Path_925.g3565"/>
</dbReference>
<feature type="region of interest" description="Disordered" evidence="1">
    <location>
        <begin position="280"/>
        <end position="301"/>
    </location>
</feature>
<protein>
    <submittedName>
        <fullName evidence="3">Uncharacterized protein</fullName>
    </submittedName>
</protein>
<reference evidence="3" key="1">
    <citation type="submission" date="2022-11" db="UniProtKB">
        <authorList>
            <consortium name="WormBaseParasite"/>
        </authorList>
    </citation>
    <scope>IDENTIFICATION</scope>
</reference>
<feature type="compositionally biased region" description="Basic residues" evidence="1">
    <location>
        <begin position="1"/>
        <end position="20"/>
    </location>
</feature>
<evidence type="ECO:0000313" key="3">
    <source>
        <dbReference type="WBParaSite" id="ACRNAN_Path_925.g3565.t1"/>
    </source>
</evidence>
<feature type="compositionally biased region" description="Polar residues" evidence="1">
    <location>
        <begin position="282"/>
        <end position="299"/>
    </location>
</feature>
<evidence type="ECO:0000256" key="1">
    <source>
        <dbReference type="SAM" id="MobiDB-lite"/>
    </source>
</evidence>
<evidence type="ECO:0000313" key="2">
    <source>
        <dbReference type="Proteomes" id="UP000887540"/>
    </source>
</evidence>
<organism evidence="2 3">
    <name type="scientific">Acrobeloides nanus</name>
    <dbReference type="NCBI Taxonomy" id="290746"/>
    <lineage>
        <taxon>Eukaryota</taxon>
        <taxon>Metazoa</taxon>
        <taxon>Ecdysozoa</taxon>
        <taxon>Nematoda</taxon>
        <taxon>Chromadorea</taxon>
        <taxon>Rhabditida</taxon>
        <taxon>Tylenchina</taxon>
        <taxon>Cephalobomorpha</taxon>
        <taxon>Cephaloboidea</taxon>
        <taxon>Cephalobidae</taxon>
        <taxon>Acrobeloides</taxon>
    </lineage>
</organism>
<feature type="compositionally biased region" description="Basic and acidic residues" evidence="1">
    <location>
        <begin position="143"/>
        <end position="168"/>
    </location>
</feature>
<name>A0A914CEY9_9BILA</name>
<feature type="region of interest" description="Disordered" evidence="1">
    <location>
        <begin position="143"/>
        <end position="229"/>
    </location>
</feature>
<feature type="compositionally biased region" description="Basic and acidic residues" evidence="1">
    <location>
        <begin position="184"/>
        <end position="195"/>
    </location>
</feature>
<feature type="region of interest" description="Disordered" evidence="1">
    <location>
        <begin position="1"/>
        <end position="45"/>
    </location>
</feature>
<keyword evidence="2" id="KW-1185">Reference proteome</keyword>
<sequence>MARHRRYASKKHHGYSKKGNQKSDSGKVKKLKSGLDDDQPVPKATRELQRRIQEAKSMVNIKRKKKPKNRLLEESAKMGYFQKPWENPNSLFERVEKDTRKFVREEFIKARYGLAGRNEKEIAQDYKELDEKEKRKKLQKIAEMEKKKKLQEREEKWKKTAKKLDHPDGYFSGEEVAEEDDERISENSDHEENLKKKTSSKTSTNTKKRLGKNEKLKLKKKQQHYDEEKDMILNAREIIPFGERADEPPQLPKLKKSRISEVKAGSKNLLLKQLLEKPQENVESVENSIQEPGKTSQKISNEERQRIIELYRKTKKKNEGFSL</sequence>
<dbReference type="Proteomes" id="UP000887540">
    <property type="component" value="Unplaced"/>
</dbReference>